<dbReference type="Pfam" id="PF08547">
    <property type="entry name" value="CIA30"/>
    <property type="match status" value="1"/>
</dbReference>
<gene>
    <name evidence="3" type="ORF">KDD17_10240</name>
</gene>
<protein>
    <submittedName>
        <fullName evidence="3">CIA30 family protein</fullName>
    </submittedName>
</protein>
<name>A0A975PNM7_9RHOB</name>
<evidence type="ECO:0000259" key="2">
    <source>
        <dbReference type="Pfam" id="PF08547"/>
    </source>
</evidence>
<feature type="domain" description="NADH:ubiquinone oxidoreductase intermediate-associated protein 30" evidence="2">
    <location>
        <begin position="6"/>
        <end position="131"/>
    </location>
</feature>
<comment type="similarity">
    <text evidence="1">Belongs to the CIA30 family.</text>
</comment>
<dbReference type="Proteomes" id="UP000683291">
    <property type="component" value="Chromosome 1"/>
</dbReference>
<dbReference type="PANTHER" id="PTHR13194">
    <property type="entry name" value="COMPLEX I INTERMEDIATE-ASSOCIATED PROTEIN 30"/>
    <property type="match status" value="1"/>
</dbReference>
<keyword evidence="4" id="KW-1185">Reference proteome</keyword>
<sequence>MQDLNPEWEYVADTVMGGVSTGRLSHEEVAGREAARLTGEVSLDNNGGFVQMAFDVPQGADPSAHSGVVLTVYGNGATYDLRLRTTDLTRPWQSYRATFEAPAEWTEIRLPFTAFEANKTDAPFDAGALRRIGVLAYGAEMTADIAVSKIGFHE</sequence>
<dbReference type="InterPro" id="IPR013857">
    <property type="entry name" value="NADH-UbQ_OxRdtase-assoc_prot30"/>
</dbReference>
<dbReference type="PANTHER" id="PTHR13194:SF19">
    <property type="entry name" value="NAD(P)-BINDING ROSSMANN-FOLD SUPERFAMILY PROTEIN"/>
    <property type="match status" value="1"/>
</dbReference>
<evidence type="ECO:0000313" key="3">
    <source>
        <dbReference type="EMBL" id="QUJ78017.1"/>
    </source>
</evidence>
<accession>A0A975PNM7</accession>
<dbReference type="InterPro" id="IPR008979">
    <property type="entry name" value="Galactose-bd-like_sf"/>
</dbReference>
<dbReference type="SUPFAM" id="SSF49785">
    <property type="entry name" value="Galactose-binding domain-like"/>
    <property type="match status" value="1"/>
</dbReference>
<proteinExistence type="inferred from homology"/>
<dbReference type="InterPro" id="IPR039131">
    <property type="entry name" value="NDUFAF1"/>
</dbReference>
<dbReference type="AlphaFoldDB" id="A0A975PNM7"/>
<dbReference type="EMBL" id="CP073581">
    <property type="protein sequence ID" value="QUJ78017.1"/>
    <property type="molecule type" value="Genomic_DNA"/>
</dbReference>
<organism evidence="3 4">
    <name type="scientific">Sulfitobacter albidus</name>
    <dbReference type="NCBI Taxonomy" id="2829501"/>
    <lineage>
        <taxon>Bacteria</taxon>
        <taxon>Pseudomonadati</taxon>
        <taxon>Pseudomonadota</taxon>
        <taxon>Alphaproteobacteria</taxon>
        <taxon>Rhodobacterales</taxon>
        <taxon>Roseobacteraceae</taxon>
        <taxon>Sulfitobacter</taxon>
    </lineage>
</organism>
<dbReference type="KEGG" id="sual:KDD17_10240"/>
<evidence type="ECO:0000256" key="1">
    <source>
        <dbReference type="ARBA" id="ARBA00007884"/>
    </source>
</evidence>
<evidence type="ECO:0000313" key="4">
    <source>
        <dbReference type="Proteomes" id="UP000683291"/>
    </source>
</evidence>
<reference evidence="3" key="1">
    <citation type="submission" date="2021-04" db="EMBL/GenBank/DDBJ databases">
        <title>Complete genome sequence for Sulfitobacter sp. strain JK7-1.</title>
        <authorList>
            <person name="Park S.-J."/>
        </authorList>
    </citation>
    <scope>NUCLEOTIDE SEQUENCE</scope>
    <source>
        <strain evidence="3">JK7-1</strain>
    </source>
</reference>